<evidence type="ECO:0000256" key="2">
    <source>
        <dbReference type="ARBA" id="ARBA00022777"/>
    </source>
</evidence>
<dbReference type="OrthoDB" id="2156623at2759"/>
<sequence length="111" mass="12032">LMGSPVERRLAGLRALLGGEGAAAAAGLEGLLDLLVCVHQECSAAPLRRERSVQQFLEWASPLVSRAKQLSLRRDDFEILKVIGRGAFGEHSPPPRSHDQNLGTGQLAYYL</sequence>
<reference evidence="3" key="2">
    <citation type="submission" date="2025-09" db="UniProtKB">
        <authorList>
            <consortium name="Ensembl"/>
        </authorList>
    </citation>
    <scope>IDENTIFICATION</scope>
</reference>
<dbReference type="AlphaFoldDB" id="A0A8C6X3J8"/>
<dbReference type="PANTHER" id="PTHR22988">
    <property type="entry name" value="MYOTONIC DYSTROPHY S/T KINASE-RELATED"/>
    <property type="match status" value="1"/>
</dbReference>
<accession>A0A8C6X3J8</accession>
<keyword evidence="2" id="KW-0808">Transferase</keyword>
<dbReference type="GO" id="GO:0005856">
    <property type="term" value="C:cytoskeleton"/>
    <property type="evidence" value="ECO:0007669"/>
    <property type="project" value="TreeGrafter"/>
</dbReference>
<dbReference type="Proteomes" id="UP000694559">
    <property type="component" value="Unplaced"/>
</dbReference>
<dbReference type="PANTHER" id="PTHR22988:SF79">
    <property type="entry name" value="LOW QUALITY PROTEIN: MYOTONIN-PROTEIN KINASE"/>
    <property type="match status" value="1"/>
</dbReference>
<proteinExistence type="predicted"/>
<keyword evidence="4" id="KW-1185">Reference proteome</keyword>
<keyword evidence="2" id="KW-0418">Kinase</keyword>
<organism evidence="3 4">
    <name type="scientific">Naja naja</name>
    <name type="common">Indian cobra</name>
    <dbReference type="NCBI Taxonomy" id="35670"/>
    <lineage>
        <taxon>Eukaryota</taxon>
        <taxon>Metazoa</taxon>
        <taxon>Chordata</taxon>
        <taxon>Craniata</taxon>
        <taxon>Vertebrata</taxon>
        <taxon>Euteleostomi</taxon>
        <taxon>Lepidosauria</taxon>
        <taxon>Squamata</taxon>
        <taxon>Bifurcata</taxon>
        <taxon>Unidentata</taxon>
        <taxon>Episquamata</taxon>
        <taxon>Toxicofera</taxon>
        <taxon>Serpentes</taxon>
        <taxon>Colubroidea</taxon>
        <taxon>Elapidae</taxon>
        <taxon>Elapinae</taxon>
        <taxon>Naja</taxon>
    </lineage>
</organism>
<evidence type="ECO:0000313" key="3">
    <source>
        <dbReference type="Ensembl" id="ENSNNAP00000006288.1"/>
    </source>
</evidence>
<reference evidence="3" key="1">
    <citation type="submission" date="2025-08" db="UniProtKB">
        <authorList>
            <consortium name="Ensembl"/>
        </authorList>
    </citation>
    <scope>IDENTIFICATION</scope>
</reference>
<keyword evidence="1" id="KW-0723">Serine/threonine-protein kinase</keyword>
<dbReference type="InterPro" id="IPR050839">
    <property type="entry name" value="Rho-assoc_Ser/Thr_Kinase"/>
</dbReference>
<evidence type="ECO:0000256" key="1">
    <source>
        <dbReference type="ARBA" id="ARBA00022527"/>
    </source>
</evidence>
<evidence type="ECO:0000313" key="4">
    <source>
        <dbReference type="Proteomes" id="UP000694559"/>
    </source>
</evidence>
<name>A0A8C6X3J8_NAJNA</name>
<dbReference type="GO" id="GO:0005737">
    <property type="term" value="C:cytoplasm"/>
    <property type="evidence" value="ECO:0007669"/>
    <property type="project" value="TreeGrafter"/>
</dbReference>
<dbReference type="GO" id="GO:0004674">
    <property type="term" value="F:protein serine/threonine kinase activity"/>
    <property type="evidence" value="ECO:0007669"/>
    <property type="project" value="UniProtKB-KW"/>
</dbReference>
<dbReference type="Ensembl" id="ENSNNAT00000006573.1">
    <property type="protein sequence ID" value="ENSNNAP00000006288.1"/>
    <property type="gene ID" value="ENSNNAG00000004253.1"/>
</dbReference>
<dbReference type="GeneTree" id="ENSGT01030000234517"/>
<dbReference type="GO" id="GO:0031032">
    <property type="term" value="P:actomyosin structure organization"/>
    <property type="evidence" value="ECO:0007669"/>
    <property type="project" value="TreeGrafter"/>
</dbReference>
<dbReference type="Gene3D" id="3.30.200.20">
    <property type="entry name" value="Phosphorylase Kinase, domain 1"/>
    <property type="match status" value="1"/>
</dbReference>
<protein>
    <submittedName>
        <fullName evidence="3">Uncharacterized protein</fullName>
    </submittedName>
</protein>